<reference evidence="2" key="1">
    <citation type="submission" date="2017-07" db="EMBL/GenBank/DDBJ databases">
        <title>Taro Niue Genome Assembly and Annotation.</title>
        <authorList>
            <person name="Atibalentja N."/>
            <person name="Keating K."/>
            <person name="Fields C.J."/>
        </authorList>
    </citation>
    <scope>NUCLEOTIDE SEQUENCE</scope>
    <source>
        <strain evidence="2">Niue_2</strain>
        <tissue evidence="2">Leaf</tissue>
    </source>
</reference>
<name>A0A843XI99_COLES</name>
<dbReference type="Proteomes" id="UP000652761">
    <property type="component" value="Unassembled WGS sequence"/>
</dbReference>
<feature type="region of interest" description="Disordered" evidence="1">
    <location>
        <begin position="1"/>
        <end position="37"/>
    </location>
</feature>
<evidence type="ECO:0000256" key="1">
    <source>
        <dbReference type="SAM" id="MobiDB-lite"/>
    </source>
</evidence>
<proteinExistence type="predicted"/>
<organism evidence="2 3">
    <name type="scientific">Colocasia esculenta</name>
    <name type="common">Wild taro</name>
    <name type="synonym">Arum esculentum</name>
    <dbReference type="NCBI Taxonomy" id="4460"/>
    <lineage>
        <taxon>Eukaryota</taxon>
        <taxon>Viridiplantae</taxon>
        <taxon>Streptophyta</taxon>
        <taxon>Embryophyta</taxon>
        <taxon>Tracheophyta</taxon>
        <taxon>Spermatophyta</taxon>
        <taxon>Magnoliopsida</taxon>
        <taxon>Liliopsida</taxon>
        <taxon>Araceae</taxon>
        <taxon>Aroideae</taxon>
        <taxon>Colocasieae</taxon>
        <taxon>Colocasia</taxon>
    </lineage>
</organism>
<protein>
    <submittedName>
        <fullName evidence="2">Uncharacterized protein</fullName>
    </submittedName>
</protein>
<sequence>MFSILPHHSSYDLASTEAERNAVNTQKELTSKTDVSL</sequence>
<dbReference type="EMBL" id="NMUH01008830">
    <property type="protein sequence ID" value="MQM19314.1"/>
    <property type="molecule type" value="Genomic_DNA"/>
</dbReference>
<evidence type="ECO:0000313" key="3">
    <source>
        <dbReference type="Proteomes" id="UP000652761"/>
    </source>
</evidence>
<evidence type="ECO:0000313" key="2">
    <source>
        <dbReference type="EMBL" id="MQM19314.1"/>
    </source>
</evidence>
<gene>
    <name evidence="2" type="ORF">Taro_052312</name>
</gene>
<comment type="caution">
    <text evidence="2">The sequence shown here is derived from an EMBL/GenBank/DDBJ whole genome shotgun (WGS) entry which is preliminary data.</text>
</comment>
<dbReference type="AlphaFoldDB" id="A0A843XI99"/>
<accession>A0A843XI99</accession>
<keyword evidence="3" id="KW-1185">Reference proteome</keyword>
<feature type="compositionally biased region" description="Polar residues" evidence="1">
    <location>
        <begin position="22"/>
        <end position="37"/>
    </location>
</feature>